<dbReference type="RefSeq" id="WP_369715023.1">
    <property type="nucleotide sequence ID" value="NZ_CP165647.1"/>
</dbReference>
<evidence type="ECO:0000259" key="1">
    <source>
        <dbReference type="SMART" id="SM01324"/>
    </source>
</evidence>
<dbReference type="InterPro" id="IPR025582">
    <property type="entry name" value="YARHG_dom"/>
</dbReference>
<sequence length="403" mass="47444">MKKIKIFLLCCIIFVFGINLLANDSEFNSQGGHIVPMNLSDIAIKSEKIHFKMESIKTENGMMDGMTVTVKFVFDSPKAGERYIGFITPESGRVEWLSDPENKEKRNEDYNFRNFITSVNGKNVSMKTYKLTDFLPKDIKQLKEIKKYFKEYDREKAKADAEYYRKSYVYFFKANFKKGENVVEHSYHYGGNGGSVSNYFNYVWTTISKWKNQKVDDFEVIVEPGNAFIEIPEIKMKNGKKVEWELIGEGNIDYGYRKDDVDNENVKERNLYAKLKNGYLRFKTKDFSPKDEFNLIEIFELNVINYFPDKTEKGFKYEDNLLGAAYGAEFLKEDELKKLSDDDLNIMKNYPYALKGYDFSDKKLKNYFSKFLWYVPIGKNMELDERDYDVIKDVEKIIKSRKK</sequence>
<protein>
    <submittedName>
        <fullName evidence="2">YARHG domain-containing protein</fullName>
    </submittedName>
</protein>
<proteinExistence type="predicted"/>
<evidence type="ECO:0000313" key="2">
    <source>
        <dbReference type="EMBL" id="XDU61481.1"/>
    </source>
</evidence>
<dbReference type="SMART" id="SM01324">
    <property type="entry name" value="YARHG"/>
    <property type="match status" value="1"/>
</dbReference>
<name>A0AB39V1C0_9FUSO</name>
<dbReference type="Gene3D" id="2.60.40.3680">
    <property type="match status" value="1"/>
</dbReference>
<dbReference type="Pfam" id="PF13308">
    <property type="entry name" value="YARHG"/>
    <property type="match status" value="1"/>
</dbReference>
<organism evidence="2">
    <name type="scientific">Leptotrichia alba</name>
    <dbReference type="NCBI Taxonomy" id="3239304"/>
    <lineage>
        <taxon>Bacteria</taxon>
        <taxon>Fusobacteriati</taxon>
        <taxon>Fusobacteriota</taxon>
        <taxon>Fusobacteriia</taxon>
        <taxon>Fusobacteriales</taxon>
        <taxon>Leptotrichiaceae</taxon>
        <taxon>Leptotrichia</taxon>
    </lineage>
</organism>
<dbReference type="EMBL" id="CP165647">
    <property type="protein sequence ID" value="XDU61481.1"/>
    <property type="molecule type" value="Genomic_DNA"/>
</dbReference>
<dbReference type="KEGG" id="lala:AB8B28_07415"/>
<reference evidence="2" key="1">
    <citation type="submission" date="2024-07" db="EMBL/GenBank/DDBJ databases">
        <authorList>
            <person name="Li X.-J."/>
            <person name="Wang X."/>
        </authorList>
    </citation>
    <scope>NUCLEOTIDE SEQUENCE</scope>
    <source>
        <strain evidence="2">HSP-536</strain>
    </source>
</reference>
<dbReference type="Gene3D" id="1.20.58.1690">
    <property type="match status" value="1"/>
</dbReference>
<accession>A0AB39V1C0</accession>
<feature type="domain" description="YARHG" evidence="1">
    <location>
        <begin position="319"/>
        <end position="399"/>
    </location>
</feature>
<dbReference type="AlphaFoldDB" id="A0AB39V1C0"/>
<dbReference type="InterPro" id="IPR038434">
    <property type="entry name" value="YARHG_sf"/>
</dbReference>
<gene>
    <name evidence="2" type="ORF">AB8B28_07415</name>
</gene>